<comment type="similarity">
    <text evidence="1 4">Belongs to the glycosyl hydrolase 1 family.</text>
</comment>
<dbReference type="EMBL" id="PDJC01000001">
    <property type="protein sequence ID" value="PFG17772.1"/>
    <property type="molecule type" value="Genomic_DNA"/>
</dbReference>
<name>A0A2A9CVT8_9ACTN</name>
<keyword evidence="2" id="KW-0378">Hydrolase</keyword>
<dbReference type="Pfam" id="PF00232">
    <property type="entry name" value="Glyco_hydro_1"/>
    <property type="match status" value="1"/>
</dbReference>
<dbReference type="PANTHER" id="PTHR10353">
    <property type="entry name" value="GLYCOSYL HYDROLASE"/>
    <property type="match status" value="1"/>
</dbReference>
<evidence type="ECO:0000256" key="3">
    <source>
        <dbReference type="ARBA" id="ARBA00023295"/>
    </source>
</evidence>
<dbReference type="GO" id="GO:0016052">
    <property type="term" value="P:carbohydrate catabolic process"/>
    <property type="evidence" value="ECO:0007669"/>
    <property type="project" value="TreeGrafter"/>
</dbReference>
<keyword evidence="6" id="KW-1185">Reference proteome</keyword>
<comment type="caution">
    <text evidence="5">The sequence shown here is derived from an EMBL/GenBank/DDBJ whole genome shotgun (WGS) entry which is preliminary data.</text>
</comment>
<dbReference type="Proteomes" id="UP000226079">
    <property type="component" value="Unassembled WGS sequence"/>
</dbReference>
<sequence length="477" mass="53866">MSAFPPDFLWGVATSAHQMEGSYDKDGKGLAIVDVLPAGHQGEYPDALVVDPDRRYPFHHGIDFYRTFREDIALLAEMGIKCFRMSILWARIMPNGDDETPNEAGLRHYEEVFAELAKYGITPLVTLCHYEMPLELSRRYNGFASREVIELFVRYAEICFERFGKWVKHWITFNEINFATSTPFPCSGVFFGKQPRSEQVMFQTAHHQMVASAKAVAAGHRLIPDAKIGCMVNAMTAYAKSCDPLDALEELDADREVFYYTDTMVRGHYPAYAKGFLDRKGIAIEQADGDAEALADGTIDFLAWSYYFSRVAPLNPEKDPLITDAQRMLGILENPYLARTDWGWAIDPIGLRVTMNRYYDRYEIPMAIVENGIGAKDEVVDGQIHDPYRIEFFKAHIEQIALGIAEDGVDLFGYTTWSGIDLVSASSGQMSKRYGFIHVDLDDNGDGTGKRTRKDSFYWYQNVIATNGADLEPPTSN</sequence>
<organism evidence="5 6">
    <name type="scientific">Propionicimonas paludicola</name>
    <dbReference type="NCBI Taxonomy" id="185243"/>
    <lineage>
        <taxon>Bacteria</taxon>
        <taxon>Bacillati</taxon>
        <taxon>Actinomycetota</taxon>
        <taxon>Actinomycetes</taxon>
        <taxon>Propionibacteriales</taxon>
        <taxon>Nocardioidaceae</taxon>
        <taxon>Propionicimonas</taxon>
    </lineage>
</organism>
<reference evidence="5 6" key="1">
    <citation type="submission" date="2017-10" db="EMBL/GenBank/DDBJ databases">
        <title>Sequencing the genomes of 1000 actinobacteria strains.</title>
        <authorList>
            <person name="Klenk H.-P."/>
        </authorList>
    </citation>
    <scope>NUCLEOTIDE SEQUENCE [LARGE SCALE GENOMIC DNA]</scope>
    <source>
        <strain evidence="5 6">DSM 15597</strain>
    </source>
</reference>
<dbReference type="PANTHER" id="PTHR10353:SF122">
    <property type="entry name" value="6-PHOSPHO-BETA-GLUCOSIDASE ASCB-RELATED"/>
    <property type="match status" value="1"/>
</dbReference>
<dbReference type="Gene3D" id="3.20.20.80">
    <property type="entry name" value="Glycosidases"/>
    <property type="match status" value="1"/>
</dbReference>
<dbReference type="InterPro" id="IPR033132">
    <property type="entry name" value="GH_1_N_CS"/>
</dbReference>
<dbReference type="SUPFAM" id="SSF51445">
    <property type="entry name" value="(Trans)glycosidases"/>
    <property type="match status" value="1"/>
</dbReference>
<evidence type="ECO:0000256" key="4">
    <source>
        <dbReference type="RuleBase" id="RU003690"/>
    </source>
</evidence>
<dbReference type="AlphaFoldDB" id="A0A2A9CVT8"/>
<dbReference type="InterPro" id="IPR001360">
    <property type="entry name" value="Glyco_hydro_1"/>
</dbReference>
<accession>A0A2A9CVT8</accession>
<dbReference type="OrthoDB" id="9765195at2"/>
<dbReference type="GO" id="GO:0008422">
    <property type="term" value="F:beta-glucosidase activity"/>
    <property type="evidence" value="ECO:0007669"/>
    <property type="project" value="TreeGrafter"/>
</dbReference>
<evidence type="ECO:0000313" key="6">
    <source>
        <dbReference type="Proteomes" id="UP000226079"/>
    </source>
</evidence>
<keyword evidence="3" id="KW-0326">Glycosidase</keyword>
<gene>
    <name evidence="5" type="ORF">ATK74_2348</name>
</gene>
<dbReference type="PRINTS" id="PR00131">
    <property type="entry name" value="GLHYDRLASE1"/>
</dbReference>
<evidence type="ECO:0000256" key="2">
    <source>
        <dbReference type="ARBA" id="ARBA00022801"/>
    </source>
</evidence>
<evidence type="ECO:0000313" key="5">
    <source>
        <dbReference type="EMBL" id="PFG17772.1"/>
    </source>
</evidence>
<proteinExistence type="inferred from homology"/>
<dbReference type="PROSITE" id="PS00653">
    <property type="entry name" value="GLYCOSYL_HYDROL_F1_2"/>
    <property type="match status" value="1"/>
</dbReference>
<dbReference type="InterPro" id="IPR017853">
    <property type="entry name" value="GH"/>
</dbReference>
<protein>
    <submittedName>
        <fullName evidence="5">6-phospho-beta-glucosidase</fullName>
    </submittedName>
</protein>
<dbReference type="RefSeq" id="WP_098461175.1">
    <property type="nucleotide sequence ID" value="NZ_PDJC01000001.1"/>
</dbReference>
<dbReference type="FunFam" id="3.20.20.80:FF:000004">
    <property type="entry name" value="Beta-glucosidase 6-phospho-beta-glucosidase"/>
    <property type="match status" value="1"/>
</dbReference>
<dbReference type="GO" id="GO:0005829">
    <property type="term" value="C:cytosol"/>
    <property type="evidence" value="ECO:0007669"/>
    <property type="project" value="TreeGrafter"/>
</dbReference>
<evidence type="ECO:0000256" key="1">
    <source>
        <dbReference type="ARBA" id="ARBA00010838"/>
    </source>
</evidence>